<sequence>MCLAHRFSGLLRAWRSLNTPQNREAVKGWLFTIVRRENARQTLRARLVERG</sequence>
<proteinExistence type="predicted"/>
<protein>
    <recommendedName>
        <fullName evidence="3">RNA polymerase, sigma-24 subunit, ECF subfamily</fullName>
    </recommendedName>
</protein>
<reference evidence="1 2" key="1">
    <citation type="submission" date="2011-06" db="EMBL/GenBank/DDBJ databases">
        <title>The draft genome of Thiocapsa marina 5811.</title>
        <authorList>
            <consortium name="US DOE Joint Genome Institute (JGI-PGF)"/>
            <person name="Lucas S."/>
            <person name="Han J."/>
            <person name="Cheng J.-F."/>
            <person name="Goodwin L."/>
            <person name="Pitluck S."/>
            <person name="Peters L."/>
            <person name="Land M.L."/>
            <person name="Hauser L."/>
            <person name="Vogl K."/>
            <person name="Liu Z."/>
            <person name="Imhoff J."/>
            <person name="Thiel V."/>
            <person name="Frigaard N.-U."/>
            <person name="Bryant D."/>
            <person name="Woyke T.J."/>
        </authorList>
    </citation>
    <scope>NUCLEOTIDE SEQUENCE [LARGE SCALE GENOMIC DNA]</scope>
    <source>
        <strain evidence="1 2">5811</strain>
    </source>
</reference>
<dbReference type="OrthoDB" id="9803470at2"/>
<keyword evidence="2" id="KW-1185">Reference proteome</keyword>
<organism evidence="1 2">
    <name type="scientific">Thiocapsa marina 5811</name>
    <dbReference type="NCBI Taxonomy" id="768671"/>
    <lineage>
        <taxon>Bacteria</taxon>
        <taxon>Pseudomonadati</taxon>
        <taxon>Pseudomonadota</taxon>
        <taxon>Gammaproteobacteria</taxon>
        <taxon>Chromatiales</taxon>
        <taxon>Chromatiaceae</taxon>
        <taxon>Thiocapsa</taxon>
    </lineage>
</organism>
<name>F9UHZ3_9GAMM</name>
<dbReference type="GO" id="GO:0003700">
    <property type="term" value="F:DNA-binding transcription factor activity"/>
    <property type="evidence" value="ECO:0007669"/>
    <property type="project" value="InterPro"/>
</dbReference>
<evidence type="ECO:0008006" key="3">
    <source>
        <dbReference type="Google" id="ProtNLM"/>
    </source>
</evidence>
<dbReference type="Proteomes" id="UP000005459">
    <property type="component" value="Unassembled WGS sequence"/>
</dbReference>
<dbReference type="RefSeq" id="WP_007195417.1">
    <property type="nucleotide sequence ID" value="NZ_AFWV01000021.1"/>
</dbReference>
<accession>F9UHZ3</accession>
<evidence type="ECO:0000313" key="2">
    <source>
        <dbReference type="Proteomes" id="UP000005459"/>
    </source>
</evidence>
<dbReference type="Gene3D" id="1.10.1740.10">
    <property type="match status" value="1"/>
</dbReference>
<dbReference type="AlphaFoldDB" id="F9UHZ3"/>
<dbReference type="InterPro" id="IPR013325">
    <property type="entry name" value="RNA_pol_sigma_r2"/>
</dbReference>
<gene>
    <name evidence="1" type="ORF">ThimaDRAFT_4546</name>
</gene>
<dbReference type="STRING" id="768671.ThimaDRAFT_4546"/>
<dbReference type="GO" id="GO:0006352">
    <property type="term" value="P:DNA-templated transcription initiation"/>
    <property type="evidence" value="ECO:0007669"/>
    <property type="project" value="InterPro"/>
</dbReference>
<dbReference type="SUPFAM" id="SSF88946">
    <property type="entry name" value="Sigma2 domain of RNA polymerase sigma factors"/>
    <property type="match status" value="1"/>
</dbReference>
<evidence type="ECO:0000313" key="1">
    <source>
        <dbReference type="EMBL" id="EGV16169.1"/>
    </source>
</evidence>
<dbReference type="EMBL" id="AFWV01000021">
    <property type="protein sequence ID" value="EGV16169.1"/>
    <property type="molecule type" value="Genomic_DNA"/>
</dbReference>